<dbReference type="STRING" id="64791.A0A151XJS0"/>
<gene>
    <name evidence="1" type="ORF">ALC60_00361</name>
</gene>
<keyword evidence="2" id="KW-1185">Reference proteome</keyword>
<dbReference type="EMBL" id="KQ982059">
    <property type="protein sequence ID" value="KYQ60581.1"/>
    <property type="molecule type" value="Genomic_DNA"/>
</dbReference>
<sequence>MTIHWINSNTLKREGVAIACRRFKGAHTYDKVELSRIVKILSSLKMKNLNYCGHLIEVIEKKLRLRFKQFLLFESTANNAILASVVHPSFKMKWVLKEKRNYVKELFLMEMRKFKKNDNDKRGSNVENEKQDEFYFMFQDDSSDTSTSETTGDLEALQYLQDKDITLSMLKSYPTVKKIFLKYNTSLLFSYDGLIMRPHRRKMGDSIFEKLILLKVSRYKN</sequence>
<protein>
    <recommendedName>
        <fullName evidence="3">HAT C-terminal dimerisation domain-containing protein</fullName>
    </recommendedName>
</protein>
<proteinExistence type="predicted"/>
<evidence type="ECO:0000313" key="2">
    <source>
        <dbReference type="Proteomes" id="UP000075809"/>
    </source>
</evidence>
<dbReference type="AlphaFoldDB" id="A0A151XJS0"/>
<name>A0A151XJS0_9HYME</name>
<evidence type="ECO:0008006" key="3">
    <source>
        <dbReference type="Google" id="ProtNLM"/>
    </source>
</evidence>
<organism evidence="1 2">
    <name type="scientific">Mycetomoellerius zeteki</name>
    <dbReference type="NCBI Taxonomy" id="64791"/>
    <lineage>
        <taxon>Eukaryota</taxon>
        <taxon>Metazoa</taxon>
        <taxon>Ecdysozoa</taxon>
        <taxon>Arthropoda</taxon>
        <taxon>Hexapoda</taxon>
        <taxon>Insecta</taxon>
        <taxon>Pterygota</taxon>
        <taxon>Neoptera</taxon>
        <taxon>Endopterygota</taxon>
        <taxon>Hymenoptera</taxon>
        <taxon>Apocrita</taxon>
        <taxon>Aculeata</taxon>
        <taxon>Formicoidea</taxon>
        <taxon>Formicidae</taxon>
        <taxon>Myrmicinae</taxon>
        <taxon>Mycetomoellerius</taxon>
    </lineage>
</organism>
<accession>A0A151XJS0</accession>
<dbReference type="Proteomes" id="UP000075809">
    <property type="component" value="Unassembled WGS sequence"/>
</dbReference>
<evidence type="ECO:0000313" key="1">
    <source>
        <dbReference type="EMBL" id="KYQ60581.1"/>
    </source>
</evidence>
<reference evidence="1 2" key="1">
    <citation type="submission" date="2015-09" db="EMBL/GenBank/DDBJ databases">
        <title>Trachymyrmex zeteki WGS genome.</title>
        <authorList>
            <person name="Nygaard S."/>
            <person name="Hu H."/>
            <person name="Boomsma J."/>
            <person name="Zhang G."/>
        </authorList>
    </citation>
    <scope>NUCLEOTIDE SEQUENCE [LARGE SCALE GENOMIC DNA]</scope>
    <source>
        <strain evidence="1">Tzet28-1</strain>
        <tissue evidence="1">Whole body</tissue>
    </source>
</reference>